<proteinExistence type="predicted"/>
<evidence type="ECO:0000313" key="2">
    <source>
        <dbReference type="Proteomes" id="UP000474024"/>
    </source>
</evidence>
<dbReference type="EMBL" id="VUNI01000010">
    <property type="protein sequence ID" value="MST74883.1"/>
    <property type="molecule type" value="Genomic_DNA"/>
</dbReference>
<keyword evidence="1" id="KW-0418">Kinase</keyword>
<dbReference type="AlphaFoldDB" id="A0A6L5YQL8"/>
<reference evidence="1 2" key="1">
    <citation type="submission" date="2019-08" db="EMBL/GenBank/DDBJ databases">
        <title>In-depth cultivation of the pig gut microbiome towards novel bacterial diversity and tailored functional studies.</title>
        <authorList>
            <person name="Wylensek D."/>
            <person name="Hitch T.C.A."/>
            <person name="Clavel T."/>
        </authorList>
    </citation>
    <scope>NUCLEOTIDE SEQUENCE [LARGE SCALE GENOMIC DNA]</scope>
    <source>
        <strain evidence="1 2">MUC/MUC-530-WT-4D</strain>
    </source>
</reference>
<dbReference type="Gene3D" id="3.40.50.300">
    <property type="entry name" value="P-loop containing nucleotide triphosphate hydrolases"/>
    <property type="match status" value="1"/>
</dbReference>
<dbReference type="Proteomes" id="UP000474024">
    <property type="component" value="Unassembled WGS sequence"/>
</dbReference>
<keyword evidence="1" id="KW-0808">Transferase</keyword>
<dbReference type="InterPro" id="IPR027417">
    <property type="entry name" value="P-loop_NTPase"/>
</dbReference>
<protein>
    <submittedName>
        <fullName evidence="1">Cytidylate kinase-like family protein</fullName>
    </submittedName>
</protein>
<dbReference type="SUPFAM" id="SSF52540">
    <property type="entry name" value="P-loop containing nucleoside triphosphate hydrolases"/>
    <property type="match status" value="1"/>
</dbReference>
<comment type="caution">
    <text evidence="1">The sequence shown here is derived from an EMBL/GenBank/DDBJ whole genome shotgun (WGS) entry which is preliminary data.</text>
</comment>
<gene>
    <name evidence="1" type="ORF">FYJ75_07535</name>
</gene>
<dbReference type="Pfam" id="PF13189">
    <property type="entry name" value="Cytidylate_kin2"/>
    <property type="match status" value="1"/>
</dbReference>
<organism evidence="1 2">
    <name type="scientific">Roseburia porci</name>
    <dbReference type="NCBI Taxonomy" id="2605790"/>
    <lineage>
        <taxon>Bacteria</taxon>
        <taxon>Bacillati</taxon>
        <taxon>Bacillota</taxon>
        <taxon>Clostridia</taxon>
        <taxon>Lachnospirales</taxon>
        <taxon>Lachnospiraceae</taxon>
        <taxon>Roseburia</taxon>
    </lineage>
</organism>
<sequence length="202" mass="23903">MQEFIRIYREEFYMIITIARESGSGGHEIGKKLAEHYHLPLYDKEILVEKAKEKGILDEMESFFSEKPMNSLLYAIAIENGTDQSWHKEFDILKSLIEEESFVLIGRCGNYIYQDRDDCLSFFLHSDRTHRVQRTMELQKLNEKKASRLIDEVDDKRSTFHKYYTGEHWGDGRNYTMCLDTDRIGEEHTLKVLIDYIDSAVR</sequence>
<keyword evidence="2" id="KW-1185">Reference proteome</keyword>
<accession>A0A6L5YQL8</accession>
<dbReference type="GO" id="GO:0016301">
    <property type="term" value="F:kinase activity"/>
    <property type="evidence" value="ECO:0007669"/>
    <property type="project" value="UniProtKB-KW"/>
</dbReference>
<name>A0A6L5YQL8_9FIRM</name>
<evidence type="ECO:0000313" key="1">
    <source>
        <dbReference type="EMBL" id="MST74883.1"/>
    </source>
</evidence>